<protein>
    <recommendedName>
        <fullName evidence="3">F-box domain-containing protein</fullName>
    </recommendedName>
</protein>
<feature type="non-terminal residue" evidence="1">
    <location>
        <position position="286"/>
    </location>
</feature>
<evidence type="ECO:0000313" key="2">
    <source>
        <dbReference type="Proteomes" id="UP001177023"/>
    </source>
</evidence>
<proteinExistence type="predicted"/>
<gene>
    <name evidence="1" type="ORF">MSPICULIGERA_LOCUS15419</name>
</gene>
<organism evidence="1 2">
    <name type="scientific">Mesorhabditis spiculigera</name>
    <dbReference type="NCBI Taxonomy" id="96644"/>
    <lineage>
        <taxon>Eukaryota</taxon>
        <taxon>Metazoa</taxon>
        <taxon>Ecdysozoa</taxon>
        <taxon>Nematoda</taxon>
        <taxon>Chromadorea</taxon>
        <taxon>Rhabditida</taxon>
        <taxon>Rhabditina</taxon>
        <taxon>Rhabditomorpha</taxon>
        <taxon>Rhabditoidea</taxon>
        <taxon>Rhabditidae</taxon>
        <taxon>Mesorhabditinae</taxon>
        <taxon>Mesorhabditis</taxon>
    </lineage>
</organism>
<comment type="caution">
    <text evidence="1">The sequence shown here is derived from an EMBL/GenBank/DDBJ whole genome shotgun (WGS) entry which is preliminary data.</text>
</comment>
<reference evidence="1" key="1">
    <citation type="submission" date="2023-06" db="EMBL/GenBank/DDBJ databases">
        <authorList>
            <person name="Delattre M."/>
        </authorList>
    </citation>
    <scope>NUCLEOTIDE SEQUENCE</scope>
    <source>
        <strain evidence="1">AF72</strain>
    </source>
</reference>
<keyword evidence="2" id="KW-1185">Reference proteome</keyword>
<accession>A0AA36G3Q9</accession>
<dbReference type="AlphaFoldDB" id="A0AA36G3Q9"/>
<evidence type="ECO:0008006" key="3">
    <source>
        <dbReference type="Google" id="ProtNLM"/>
    </source>
</evidence>
<sequence length="286" mass="33478">MLGLKFRKLVSFIKGEKQKRNKTLSLREKSKHKAENGVEAELPENVWQKIFDHSSPYDVARWRGVNKKFDGMVKKRYETILYLDVWRMNLNELLPAPYDNDGDFFRHPTANLLMHVEAHSAIIVIHHEWSLKDVVKLWQGLQAFRTTAQTIMLDASVFELTMAGLALRDISRWFTFMCSLTRSKEDRVVLKTKPGRFADEPFFPKVKELTIRTTYAELKQLRRVPEYGVPTSHLFDESALQLLRLNIANGKQTTSHQNTRCTPFLIYFKRWLNTSGMGEKYCQQYS</sequence>
<name>A0AA36G3Q9_9BILA</name>
<dbReference type="EMBL" id="CATQJA010002648">
    <property type="protein sequence ID" value="CAJ0577141.1"/>
    <property type="molecule type" value="Genomic_DNA"/>
</dbReference>
<evidence type="ECO:0000313" key="1">
    <source>
        <dbReference type="EMBL" id="CAJ0577141.1"/>
    </source>
</evidence>
<dbReference type="Proteomes" id="UP001177023">
    <property type="component" value="Unassembled WGS sequence"/>
</dbReference>